<proteinExistence type="predicted"/>
<name>A0AAD5SMB5_9FUNG</name>
<dbReference type="AlphaFoldDB" id="A0AAD5SMB5"/>
<sequence>MFRNFSRRLFSTSSRHETGFVPTAYKKTRKLTIPEFGSSWDKELCVTQLGYRYGLELGQKAADLIALPLDTSSKDLTYAYLQLIRLRRERAIEPHFAKTASVWLHAALFRGSQGTNEKAKLAKELVKMPNEGIDAAYFRARGLEAYVAPLVQHILHNSTFGEAYNLDLTGGLLRFQNRLAFDIVPRRRKRPVTVITVPDWLIWKWDDKMETRTSVMMGGEVWGNELHDNDKIYQLSSQTLAAVLNMKKAGVRKDVYT</sequence>
<dbReference type="Proteomes" id="UP001212841">
    <property type="component" value="Unassembled WGS sequence"/>
</dbReference>
<dbReference type="EMBL" id="JADGJD010000023">
    <property type="protein sequence ID" value="KAJ3056724.1"/>
    <property type="molecule type" value="Genomic_DNA"/>
</dbReference>
<gene>
    <name evidence="1" type="ORF">HK097_004877</name>
</gene>
<comment type="caution">
    <text evidence="1">The sequence shown here is derived from an EMBL/GenBank/DDBJ whole genome shotgun (WGS) entry which is preliminary data.</text>
</comment>
<keyword evidence="2" id="KW-1185">Reference proteome</keyword>
<evidence type="ECO:0000313" key="1">
    <source>
        <dbReference type="EMBL" id="KAJ3056724.1"/>
    </source>
</evidence>
<organism evidence="1 2">
    <name type="scientific">Rhizophlyctis rosea</name>
    <dbReference type="NCBI Taxonomy" id="64517"/>
    <lineage>
        <taxon>Eukaryota</taxon>
        <taxon>Fungi</taxon>
        <taxon>Fungi incertae sedis</taxon>
        <taxon>Chytridiomycota</taxon>
        <taxon>Chytridiomycota incertae sedis</taxon>
        <taxon>Chytridiomycetes</taxon>
        <taxon>Rhizophlyctidales</taxon>
        <taxon>Rhizophlyctidaceae</taxon>
        <taxon>Rhizophlyctis</taxon>
    </lineage>
</organism>
<reference evidence="1" key="1">
    <citation type="submission" date="2020-05" db="EMBL/GenBank/DDBJ databases">
        <title>Phylogenomic resolution of chytrid fungi.</title>
        <authorList>
            <person name="Stajich J.E."/>
            <person name="Amses K."/>
            <person name="Simmons R."/>
            <person name="Seto K."/>
            <person name="Myers J."/>
            <person name="Bonds A."/>
            <person name="Quandt C.A."/>
            <person name="Barry K."/>
            <person name="Liu P."/>
            <person name="Grigoriev I."/>
            <person name="Longcore J.E."/>
            <person name="James T.Y."/>
        </authorList>
    </citation>
    <scope>NUCLEOTIDE SEQUENCE</scope>
    <source>
        <strain evidence="1">JEL0318</strain>
    </source>
</reference>
<evidence type="ECO:0000313" key="2">
    <source>
        <dbReference type="Proteomes" id="UP001212841"/>
    </source>
</evidence>
<protein>
    <submittedName>
        <fullName evidence="1">Uncharacterized protein</fullName>
    </submittedName>
</protein>
<accession>A0AAD5SMB5</accession>